<organism evidence="3 4">
    <name type="scientific">Micrococcus terreus</name>
    <dbReference type="NCBI Taxonomy" id="574650"/>
    <lineage>
        <taxon>Bacteria</taxon>
        <taxon>Bacillati</taxon>
        <taxon>Actinomycetota</taxon>
        <taxon>Actinomycetes</taxon>
        <taxon>Micrococcales</taxon>
        <taxon>Micrococcaceae</taxon>
        <taxon>Micrococcus</taxon>
    </lineage>
</organism>
<feature type="domain" description="FAD dependent oxidoreductase" evidence="2">
    <location>
        <begin position="9"/>
        <end position="352"/>
    </location>
</feature>
<dbReference type="PANTHER" id="PTHR13847">
    <property type="entry name" value="SARCOSINE DEHYDROGENASE-RELATED"/>
    <property type="match status" value="1"/>
</dbReference>
<dbReference type="InterPro" id="IPR006076">
    <property type="entry name" value="FAD-dep_OxRdtase"/>
</dbReference>
<dbReference type="STRING" id="574650.SAMN04487966_10813"/>
<keyword evidence="4" id="KW-1185">Reference proteome</keyword>
<dbReference type="EMBL" id="FPCG01000008">
    <property type="protein sequence ID" value="SFV23634.1"/>
    <property type="molecule type" value="Genomic_DNA"/>
</dbReference>
<name>A0A1I7MNZ0_9MICC</name>
<proteinExistence type="predicted"/>
<dbReference type="Gene3D" id="3.30.9.10">
    <property type="entry name" value="D-Amino Acid Oxidase, subunit A, domain 2"/>
    <property type="match status" value="1"/>
</dbReference>
<dbReference type="RefSeq" id="WP_091697929.1">
    <property type="nucleotide sequence ID" value="NZ_FPCG01000008.1"/>
</dbReference>
<dbReference type="OrthoDB" id="9806257at2"/>
<dbReference type="PANTHER" id="PTHR13847:SF287">
    <property type="entry name" value="FAD-DEPENDENT OXIDOREDUCTASE DOMAIN-CONTAINING PROTEIN 1"/>
    <property type="match status" value="1"/>
</dbReference>
<dbReference type="InterPro" id="IPR036188">
    <property type="entry name" value="FAD/NAD-bd_sf"/>
</dbReference>
<dbReference type="Gene3D" id="3.50.50.60">
    <property type="entry name" value="FAD/NAD(P)-binding domain"/>
    <property type="match status" value="1"/>
</dbReference>
<evidence type="ECO:0000313" key="4">
    <source>
        <dbReference type="Proteomes" id="UP000198881"/>
    </source>
</evidence>
<dbReference type="AlphaFoldDB" id="A0A1I7MNZ0"/>
<dbReference type="GO" id="GO:0005737">
    <property type="term" value="C:cytoplasm"/>
    <property type="evidence" value="ECO:0007669"/>
    <property type="project" value="TreeGrafter"/>
</dbReference>
<dbReference type="Proteomes" id="UP000198881">
    <property type="component" value="Unassembled WGS sequence"/>
</dbReference>
<sequence length="379" mass="40576">MSTTRVEHLIIGGGVAGVSLAAHLAERERAAHERADVLLLEAEPILAHHTSGRSAQQLIPSYGPDAVRELTRLTLEELDRTQAELAHPVVWPSGFLMAGTEEQVAAGASEAMRRISLDELAQLAPELRIERFEAAGLDTTAVRSNAPRLIHWHAERARSAGAQLRTGARVTGIEPRPAGDGFEVSVQTETGTERIHARVVVNAAGAWADHVASLAGAAPLELTPLRRTAAVVTLAEPLAPEHPLLDRADEAYYYRPEGEHLLISPSEAVPSPAEDAQPILAEVEAVIELIRQDTTLQIGPVQRAWTGLRTESPDGVPVVGPDPEVPGLFWLAGQSGYGFQTCSALARVATDLLVDGAVGDWCPAWAAQALDPRRFPLAR</sequence>
<dbReference type="GO" id="GO:0016491">
    <property type="term" value="F:oxidoreductase activity"/>
    <property type="evidence" value="ECO:0007669"/>
    <property type="project" value="UniProtKB-KW"/>
</dbReference>
<evidence type="ECO:0000313" key="3">
    <source>
        <dbReference type="EMBL" id="SFV23634.1"/>
    </source>
</evidence>
<dbReference type="Pfam" id="PF01266">
    <property type="entry name" value="DAO"/>
    <property type="match status" value="1"/>
</dbReference>
<evidence type="ECO:0000256" key="1">
    <source>
        <dbReference type="ARBA" id="ARBA00023002"/>
    </source>
</evidence>
<accession>A0A1I7MNZ0</accession>
<protein>
    <submittedName>
        <fullName evidence="3">Glycine/D-amino acid oxidase</fullName>
    </submittedName>
</protein>
<gene>
    <name evidence="3" type="ORF">SAMN04487966_10813</name>
</gene>
<keyword evidence="1" id="KW-0560">Oxidoreductase</keyword>
<dbReference type="SUPFAM" id="SSF51905">
    <property type="entry name" value="FAD/NAD(P)-binding domain"/>
    <property type="match status" value="1"/>
</dbReference>
<evidence type="ECO:0000259" key="2">
    <source>
        <dbReference type="Pfam" id="PF01266"/>
    </source>
</evidence>
<reference evidence="3 4" key="1">
    <citation type="submission" date="2016-10" db="EMBL/GenBank/DDBJ databases">
        <authorList>
            <person name="de Groot N.N."/>
        </authorList>
    </citation>
    <scope>NUCLEOTIDE SEQUENCE [LARGE SCALE GENOMIC DNA]</scope>
    <source>
        <strain evidence="3 4">CGMCC 1.7054</strain>
    </source>
</reference>